<evidence type="ECO:0000256" key="1">
    <source>
        <dbReference type="SAM" id="MobiDB-lite"/>
    </source>
</evidence>
<dbReference type="Proteomes" id="UP001499843">
    <property type="component" value="Unassembled WGS sequence"/>
</dbReference>
<organism evidence="2 3">
    <name type="scientific">Nonomuraea monospora</name>
    <dbReference type="NCBI Taxonomy" id="568818"/>
    <lineage>
        <taxon>Bacteria</taxon>
        <taxon>Bacillati</taxon>
        <taxon>Actinomycetota</taxon>
        <taxon>Actinomycetes</taxon>
        <taxon>Streptosporangiales</taxon>
        <taxon>Streptosporangiaceae</taxon>
        <taxon>Nonomuraea</taxon>
    </lineage>
</organism>
<protein>
    <submittedName>
        <fullName evidence="2">Uncharacterized protein</fullName>
    </submittedName>
</protein>
<keyword evidence="3" id="KW-1185">Reference proteome</keyword>
<proteinExistence type="predicted"/>
<name>A0ABN3D4B1_9ACTN</name>
<comment type="caution">
    <text evidence="2">The sequence shown here is derived from an EMBL/GenBank/DDBJ whole genome shotgun (WGS) entry which is preliminary data.</text>
</comment>
<accession>A0ABN3D4B1</accession>
<dbReference type="EMBL" id="BAAAQX010000069">
    <property type="protein sequence ID" value="GAA2216437.1"/>
    <property type="molecule type" value="Genomic_DNA"/>
</dbReference>
<evidence type="ECO:0000313" key="3">
    <source>
        <dbReference type="Proteomes" id="UP001499843"/>
    </source>
</evidence>
<gene>
    <name evidence="2" type="ORF">GCM10009850_119060</name>
</gene>
<sequence>MLVADDRWQVFYWSAKGMAMEHSSPKHLPHLATTTPTRERRAPQRAASCITFPPRTASRAEACRARRPLTSVKSSPDVCFGALGAVRRA</sequence>
<evidence type="ECO:0000313" key="2">
    <source>
        <dbReference type="EMBL" id="GAA2216437.1"/>
    </source>
</evidence>
<reference evidence="2 3" key="1">
    <citation type="journal article" date="2019" name="Int. J. Syst. Evol. Microbiol.">
        <title>The Global Catalogue of Microorganisms (GCM) 10K type strain sequencing project: providing services to taxonomists for standard genome sequencing and annotation.</title>
        <authorList>
            <consortium name="The Broad Institute Genomics Platform"/>
            <consortium name="The Broad Institute Genome Sequencing Center for Infectious Disease"/>
            <person name="Wu L."/>
            <person name="Ma J."/>
        </authorList>
    </citation>
    <scope>NUCLEOTIDE SEQUENCE [LARGE SCALE GENOMIC DNA]</scope>
    <source>
        <strain evidence="2 3">JCM 16114</strain>
    </source>
</reference>
<feature type="region of interest" description="Disordered" evidence="1">
    <location>
        <begin position="23"/>
        <end position="46"/>
    </location>
</feature>